<dbReference type="PROSITE" id="PS50088">
    <property type="entry name" value="ANK_REPEAT"/>
    <property type="match status" value="1"/>
</dbReference>
<dbReference type="Proteomes" id="UP000694865">
    <property type="component" value="Unplaced"/>
</dbReference>
<evidence type="ECO:0000256" key="1">
    <source>
        <dbReference type="ARBA" id="ARBA00022737"/>
    </source>
</evidence>
<organism evidence="4 5">
    <name type="scientific">Saccoglossus kowalevskii</name>
    <name type="common">Acorn worm</name>
    <dbReference type="NCBI Taxonomy" id="10224"/>
    <lineage>
        <taxon>Eukaryota</taxon>
        <taxon>Metazoa</taxon>
        <taxon>Hemichordata</taxon>
        <taxon>Enteropneusta</taxon>
        <taxon>Harrimaniidae</taxon>
        <taxon>Saccoglossus</taxon>
    </lineage>
</organism>
<evidence type="ECO:0000256" key="3">
    <source>
        <dbReference type="PROSITE-ProRule" id="PRU00023"/>
    </source>
</evidence>
<keyword evidence="2 3" id="KW-0040">ANK repeat</keyword>
<proteinExistence type="predicted"/>
<feature type="repeat" description="ANK" evidence="3">
    <location>
        <begin position="71"/>
        <end position="103"/>
    </location>
</feature>
<gene>
    <name evidence="5" type="primary">LOC102809529</name>
</gene>
<dbReference type="PANTHER" id="PTHR24201">
    <property type="entry name" value="ANK_REP_REGION DOMAIN-CONTAINING PROTEIN"/>
    <property type="match status" value="1"/>
</dbReference>
<evidence type="ECO:0000313" key="4">
    <source>
        <dbReference type="Proteomes" id="UP000694865"/>
    </source>
</evidence>
<dbReference type="GeneID" id="102809529"/>
<keyword evidence="1" id="KW-0677">Repeat</keyword>
<dbReference type="PANTHER" id="PTHR24201:SF17">
    <property type="entry name" value="ANKYRIN REPEAT DOMAIN-CONTAINING PROTEIN 10-LIKE ISOFORM X1"/>
    <property type="match status" value="1"/>
</dbReference>
<dbReference type="Gene3D" id="1.25.40.20">
    <property type="entry name" value="Ankyrin repeat-containing domain"/>
    <property type="match status" value="1"/>
</dbReference>
<sequence>MEESYAFGYWGAASEETLRRDYPVHRACRDGDSEGLSLLITNGQHSGLYVEDQFYGWTPAHWAAYFGKDYLGETPVHKAARSGTVECLGILHAHCAQINITNNNGHTPSQLAVSCGNQHCCVFLQQCSQKMPSSVNGFHQNGFHANGTQYKPNGHTTCAHSSLPRRKRGFTEEDNLCQLKRARTEGVFTGLSVAEPHGIPVEAYHGIPLNNNSSKDYNFFHSQNTLNRVFNKNTNVELSTGDEEMEVSSPTVVNENISNSFVEHERTVHVQQGYDSTLCDALLIDEQSCDRSTHAIK</sequence>
<evidence type="ECO:0000256" key="2">
    <source>
        <dbReference type="ARBA" id="ARBA00023043"/>
    </source>
</evidence>
<dbReference type="SUPFAM" id="SSF48403">
    <property type="entry name" value="Ankyrin repeat"/>
    <property type="match status" value="1"/>
</dbReference>
<dbReference type="Pfam" id="PF12796">
    <property type="entry name" value="Ank_2"/>
    <property type="match status" value="1"/>
</dbReference>
<reference evidence="5" key="1">
    <citation type="submission" date="2025-08" db="UniProtKB">
        <authorList>
            <consortium name="RefSeq"/>
        </authorList>
    </citation>
    <scope>IDENTIFICATION</scope>
    <source>
        <tissue evidence="5">Testes</tissue>
    </source>
</reference>
<dbReference type="InterPro" id="IPR036770">
    <property type="entry name" value="Ankyrin_rpt-contain_sf"/>
</dbReference>
<dbReference type="RefSeq" id="XP_006818806.1">
    <property type="nucleotide sequence ID" value="XM_006818743.1"/>
</dbReference>
<dbReference type="InterPro" id="IPR050776">
    <property type="entry name" value="Ank_Repeat/CDKN_Inhibitor"/>
</dbReference>
<dbReference type="SMART" id="SM00248">
    <property type="entry name" value="ANK"/>
    <property type="match status" value="3"/>
</dbReference>
<evidence type="ECO:0000313" key="5">
    <source>
        <dbReference type="RefSeq" id="XP_006818806.1"/>
    </source>
</evidence>
<accession>A0ABM0MFL5</accession>
<dbReference type="InterPro" id="IPR002110">
    <property type="entry name" value="Ankyrin_rpt"/>
</dbReference>
<name>A0ABM0MFL5_SACKO</name>
<protein>
    <submittedName>
        <fullName evidence="5">Ankyrin repeat domain-containing protein 10-like</fullName>
    </submittedName>
</protein>
<keyword evidence="4" id="KW-1185">Reference proteome</keyword>